<accession>A0A9P8XWS4</accession>
<dbReference type="AlphaFoldDB" id="A0A9P8XWS4"/>
<proteinExistence type="predicted"/>
<sequence>MVNCAMVLLHTWPSIVNSTLAPVRRRLSRSSGATTGKEASQPYEDEWEPCSEHRRNYHSHNIEVQIMPYNVDRRAKARRSEDHFEMSGAARQLKTASHLSSVPCGPAYELEPYPELTGNALADVEQRAAASGVVENQSKILVHAFTSDNLLHWDAVAG</sequence>
<evidence type="ECO:0000313" key="2">
    <source>
        <dbReference type="EMBL" id="KAH7024674.1"/>
    </source>
</evidence>
<evidence type="ECO:0000313" key="3">
    <source>
        <dbReference type="Proteomes" id="UP000756346"/>
    </source>
</evidence>
<dbReference type="RefSeq" id="XP_046008222.1">
    <property type="nucleotide sequence ID" value="XM_046157161.1"/>
</dbReference>
<keyword evidence="3" id="KW-1185">Reference proteome</keyword>
<feature type="compositionally biased region" description="Polar residues" evidence="1">
    <location>
        <begin position="29"/>
        <end position="38"/>
    </location>
</feature>
<dbReference type="GeneID" id="70186707"/>
<gene>
    <name evidence="2" type="ORF">B0I36DRAFT_352887</name>
</gene>
<evidence type="ECO:0000256" key="1">
    <source>
        <dbReference type="SAM" id="MobiDB-lite"/>
    </source>
</evidence>
<name>A0A9P8XWS4_9PEZI</name>
<protein>
    <submittedName>
        <fullName evidence="2">Uncharacterized protein</fullName>
    </submittedName>
</protein>
<dbReference type="Proteomes" id="UP000756346">
    <property type="component" value="Unassembled WGS sequence"/>
</dbReference>
<organism evidence="2 3">
    <name type="scientific">Microdochium trichocladiopsis</name>
    <dbReference type="NCBI Taxonomy" id="1682393"/>
    <lineage>
        <taxon>Eukaryota</taxon>
        <taxon>Fungi</taxon>
        <taxon>Dikarya</taxon>
        <taxon>Ascomycota</taxon>
        <taxon>Pezizomycotina</taxon>
        <taxon>Sordariomycetes</taxon>
        <taxon>Xylariomycetidae</taxon>
        <taxon>Xylariales</taxon>
        <taxon>Microdochiaceae</taxon>
        <taxon>Microdochium</taxon>
    </lineage>
</organism>
<feature type="region of interest" description="Disordered" evidence="1">
    <location>
        <begin position="24"/>
        <end position="46"/>
    </location>
</feature>
<comment type="caution">
    <text evidence="2">The sequence shown here is derived from an EMBL/GenBank/DDBJ whole genome shotgun (WGS) entry which is preliminary data.</text>
</comment>
<reference evidence="2" key="1">
    <citation type="journal article" date="2021" name="Nat. Commun.">
        <title>Genetic determinants of endophytism in the Arabidopsis root mycobiome.</title>
        <authorList>
            <person name="Mesny F."/>
            <person name="Miyauchi S."/>
            <person name="Thiergart T."/>
            <person name="Pickel B."/>
            <person name="Atanasova L."/>
            <person name="Karlsson M."/>
            <person name="Huettel B."/>
            <person name="Barry K.W."/>
            <person name="Haridas S."/>
            <person name="Chen C."/>
            <person name="Bauer D."/>
            <person name="Andreopoulos W."/>
            <person name="Pangilinan J."/>
            <person name="LaButti K."/>
            <person name="Riley R."/>
            <person name="Lipzen A."/>
            <person name="Clum A."/>
            <person name="Drula E."/>
            <person name="Henrissat B."/>
            <person name="Kohler A."/>
            <person name="Grigoriev I.V."/>
            <person name="Martin F.M."/>
            <person name="Hacquard S."/>
        </authorList>
    </citation>
    <scope>NUCLEOTIDE SEQUENCE</scope>
    <source>
        <strain evidence="2">MPI-CAGE-CH-0230</strain>
    </source>
</reference>
<dbReference type="EMBL" id="JAGTJQ010000009">
    <property type="protein sequence ID" value="KAH7024674.1"/>
    <property type="molecule type" value="Genomic_DNA"/>
</dbReference>